<evidence type="ECO:0000256" key="3">
    <source>
        <dbReference type="SAM" id="MobiDB-lite"/>
    </source>
</evidence>
<keyword evidence="6" id="KW-1185">Reference proteome</keyword>
<gene>
    <name evidence="5" type="primary">Tnip1_1</name>
    <name evidence="5" type="ORF">GTO92_0004422</name>
</gene>
<accession>A0ABS2Z3S6</accession>
<evidence type="ECO:0000313" key="6">
    <source>
        <dbReference type="Proteomes" id="UP001166052"/>
    </source>
</evidence>
<evidence type="ECO:0000256" key="2">
    <source>
        <dbReference type="SAM" id="Coils"/>
    </source>
</evidence>
<reference evidence="5" key="1">
    <citation type="journal article" date="2021" name="Cell">
        <title>Tracing the genetic footprints of vertebrate landing in non-teleost ray-finned fishes.</title>
        <authorList>
            <person name="Bi X."/>
            <person name="Wang K."/>
            <person name="Yang L."/>
            <person name="Pan H."/>
            <person name="Jiang H."/>
            <person name="Wei Q."/>
            <person name="Fang M."/>
            <person name="Yu H."/>
            <person name="Zhu C."/>
            <person name="Cai Y."/>
            <person name="He Y."/>
            <person name="Gan X."/>
            <person name="Zeng H."/>
            <person name="Yu D."/>
            <person name="Zhu Y."/>
            <person name="Jiang H."/>
            <person name="Qiu Q."/>
            <person name="Yang H."/>
            <person name="Zhang Y.E."/>
            <person name="Wang W."/>
            <person name="Zhu M."/>
            <person name="He S."/>
            <person name="Zhang G."/>
        </authorList>
    </citation>
    <scope>NUCLEOTIDE SEQUENCE</scope>
    <source>
        <strain evidence="5">Bchr_001</strain>
    </source>
</reference>
<feature type="region of interest" description="Disordered" evidence="3">
    <location>
        <begin position="610"/>
        <end position="631"/>
    </location>
</feature>
<organism evidence="5 6">
    <name type="scientific">Polypterus senegalus</name>
    <name type="common">Senegal bichir</name>
    <dbReference type="NCBI Taxonomy" id="55291"/>
    <lineage>
        <taxon>Eukaryota</taxon>
        <taxon>Metazoa</taxon>
        <taxon>Chordata</taxon>
        <taxon>Craniata</taxon>
        <taxon>Vertebrata</taxon>
        <taxon>Euteleostomi</taxon>
        <taxon>Actinopterygii</taxon>
        <taxon>Polypteriformes</taxon>
        <taxon>Polypteridae</taxon>
        <taxon>Polypterus</taxon>
    </lineage>
</organism>
<dbReference type="EMBL" id="JAAWVN010022766">
    <property type="protein sequence ID" value="MBN3293701.1"/>
    <property type="molecule type" value="Genomic_DNA"/>
</dbReference>
<evidence type="ECO:0000259" key="4">
    <source>
        <dbReference type="Pfam" id="PF16516"/>
    </source>
</evidence>
<feature type="non-terminal residue" evidence="5">
    <location>
        <position position="1"/>
    </location>
</feature>
<keyword evidence="1 2" id="KW-0175">Coiled coil</keyword>
<dbReference type="Proteomes" id="UP001166052">
    <property type="component" value="Unassembled WGS sequence"/>
</dbReference>
<feature type="domain" description="NF-kappa-B essential modulator NEMO CC2-LZ" evidence="4">
    <location>
        <begin position="417"/>
        <end position="510"/>
    </location>
</feature>
<feature type="coiled-coil region" evidence="2">
    <location>
        <begin position="207"/>
        <end position="259"/>
    </location>
</feature>
<comment type="caution">
    <text evidence="5">The sequence shown here is derived from an EMBL/GenBank/DDBJ whole genome shotgun (WGS) entry which is preliminary data.</text>
</comment>
<dbReference type="PANTHER" id="PTHR31882">
    <property type="entry name" value="TNFAIP3-INTERACTING PROTEIN COILED COIL FAMILY MEMBER"/>
    <property type="match status" value="1"/>
</dbReference>
<proteinExistence type="predicted"/>
<feature type="region of interest" description="Disordered" evidence="3">
    <location>
        <begin position="111"/>
        <end position="138"/>
    </location>
</feature>
<dbReference type="Pfam" id="PF16516">
    <property type="entry name" value="CC2-LZ"/>
    <property type="match status" value="1"/>
</dbReference>
<feature type="coiled-coil region" evidence="2">
    <location>
        <begin position="458"/>
        <end position="513"/>
    </location>
</feature>
<name>A0ABS2Z3S6_POLSE</name>
<dbReference type="PANTHER" id="PTHR31882:SF3">
    <property type="entry name" value="TNFAIP3-INTERACTING PROTEIN 1"/>
    <property type="match status" value="1"/>
</dbReference>
<dbReference type="InterPro" id="IPR032419">
    <property type="entry name" value="CC2-LZ_dom"/>
</dbReference>
<evidence type="ECO:0000256" key="1">
    <source>
        <dbReference type="ARBA" id="ARBA00023054"/>
    </source>
</evidence>
<dbReference type="Gene3D" id="1.20.5.990">
    <property type="entry name" value="Nemo cc2-lz domain - 1d5 darpin complex"/>
    <property type="match status" value="1"/>
</dbReference>
<feature type="non-terminal residue" evidence="5">
    <location>
        <position position="662"/>
    </location>
</feature>
<feature type="coiled-coil region" evidence="2">
    <location>
        <begin position="295"/>
        <end position="407"/>
    </location>
</feature>
<sequence length="662" mass="76285">MDGRGPYRIYDPGGSEQRIKDETGNISYQELMEENATLRERMKGLKVLGDLLEESQTEASKLRQRVEELVKDNEVLRSSNSFMSLSPGTHIPLPGKTQDEVKHEDIISKVQKTEAENHPLAAETTTPSSGGSSEFEVANLNEGPKSNVVLQTSAESQSLSFQLQELEGSLNAFAEEANKNQLFMHLGRMALELNRLSSKVQKNEQKTTILQTLCEQLRRENEDLREKMNDDLKVKVQDFENLKQENQELKKIVKTKVENKEGLLCGSGKDNLVKQASVGTKMEVVSVQQCFKEKADVKSRDIDVFEKKLKALEQQRGELVEVNKQWDKSFRSMKQQYEQKITELRQRLADSQKAVADLEAEREQRQRDYDRKLLLAKSKIENEESEKEKYITEVTELKQKIKYMQDQLNPLTKQWEYQEKEIQRLNKALEEALNLQTATAPQATVFNNHGDGGMNLRRQELLTQISVLKEQVKIYEEDFQKERSDRERMNEEKEKLKKQVERLQGQVSVLNNQLLLAQSDCQRERMEKGKLERLHRHLKQGQHERVTSDADSAATGPAMAHPYQGAFVYPLHHPGHKGLEDWPIRYPPRTGTADHGRDFQQYHLDFAWQPFPQPRSPKSPAEVSSPTADNPGKVYKSYRFEENFGVINELTIQNSLRPYLGY</sequence>
<evidence type="ECO:0000313" key="5">
    <source>
        <dbReference type="EMBL" id="MBN3293701.1"/>
    </source>
</evidence>
<protein>
    <submittedName>
        <fullName evidence="5">TNIP1 protein</fullName>
    </submittedName>
</protein>
<feature type="coiled-coil region" evidence="2">
    <location>
        <begin position="28"/>
        <end position="79"/>
    </location>
</feature>